<evidence type="ECO:0000313" key="1">
    <source>
        <dbReference type="EMBL" id="EPY16521.1"/>
    </source>
</evidence>
<accession>S9UPC7</accession>
<dbReference type="Proteomes" id="UP000015354">
    <property type="component" value="Unassembled WGS sequence"/>
</dbReference>
<comment type="caution">
    <text evidence="1">The sequence shown here is derived from an EMBL/GenBank/DDBJ whole genome shotgun (WGS) entry which is preliminary data.</text>
</comment>
<evidence type="ECO:0000313" key="2">
    <source>
        <dbReference type="Proteomes" id="UP000015354"/>
    </source>
</evidence>
<keyword evidence="2" id="KW-1185">Reference proteome</keyword>
<sequence length="322" mass="36087">MSSFVYAPSFYHKNNNTSNPNSNNRPLTQPFTIIESSALSFEEDEEDLFKEEANLAHHYDRERASAHPPQRQTDTSRYHACGADMATPVHAPAARARRSVYPKDFTDDAEDEAEEGASVYRNGIRAWGANGLTTSPPERGYDTDTLRRDDDGVVALSFHSSEEDGEDSANASIVIELSSAEEEAEVGVPCSTTGNAWAMAEAALFTVPDLNERQRAEVQNLYKEVLLQEELENDELLSFLQFSEDRALQRVHFLEQTTAPCFLRLADHQKRHDKKRKPVVAVAVPHPKQHSGQQHGDLPITTSSEALVRWIATLDLYENLYV</sequence>
<proteinExistence type="predicted"/>
<name>S9UPC7_9TRYP</name>
<protein>
    <submittedName>
        <fullName evidence="1">Uncharacterized protein</fullName>
    </submittedName>
</protein>
<dbReference type="EMBL" id="ATMH01011079">
    <property type="protein sequence ID" value="EPY16521.1"/>
    <property type="molecule type" value="Genomic_DNA"/>
</dbReference>
<reference evidence="1 2" key="1">
    <citation type="journal article" date="2013" name="PLoS ONE">
        <title>Predicting the Proteins of Angomonas deanei, Strigomonas culicis and Their Respective Endosymbionts Reveals New Aspects of the Trypanosomatidae Family.</title>
        <authorList>
            <person name="Motta M.C."/>
            <person name="Martins A.C."/>
            <person name="de Souza S.S."/>
            <person name="Catta-Preta C.M."/>
            <person name="Silva R."/>
            <person name="Klein C.C."/>
            <person name="de Almeida L.G."/>
            <person name="de Lima Cunha O."/>
            <person name="Ciapina L.P."/>
            <person name="Brocchi M."/>
            <person name="Colabardini A.C."/>
            <person name="de Araujo Lima B."/>
            <person name="Machado C.R."/>
            <person name="de Almeida Soares C.M."/>
            <person name="Probst C.M."/>
            <person name="de Menezes C.B."/>
            <person name="Thompson C.E."/>
            <person name="Bartholomeu D.C."/>
            <person name="Gradia D.F."/>
            <person name="Pavoni D.P."/>
            <person name="Grisard E.C."/>
            <person name="Fantinatti-Garboggini F."/>
            <person name="Marchini F.K."/>
            <person name="Rodrigues-Luiz G.F."/>
            <person name="Wagner G."/>
            <person name="Goldman G.H."/>
            <person name="Fietto J.L."/>
            <person name="Elias M.C."/>
            <person name="Goldman M.H."/>
            <person name="Sagot M.F."/>
            <person name="Pereira M."/>
            <person name="Stoco P.H."/>
            <person name="de Mendonca-Neto R.P."/>
            <person name="Teixeira S.M."/>
            <person name="Maciel T.E."/>
            <person name="de Oliveira Mendes T.A."/>
            <person name="Urmenyi T.P."/>
            <person name="de Souza W."/>
            <person name="Schenkman S."/>
            <person name="de Vasconcelos A.T."/>
        </authorList>
    </citation>
    <scope>NUCLEOTIDE SEQUENCE [LARGE SCALE GENOMIC DNA]</scope>
</reference>
<dbReference type="AlphaFoldDB" id="S9UPC7"/>
<organism evidence="1 2">
    <name type="scientific">Strigomonas culicis</name>
    <dbReference type="NCBI Taxonomy" id="28005"/>
    <lineage>
        <taxon>Eukaryota</taxon>
        <taxon>Discoba</taxon>
        <taxon>Euglenozoa</taxon>
        <taxon>Kinetoplastea</taxon>
        <taxon>Metakinetoplastina</taxon>
        <taxon>Trypanosomatida</taxon>
        <taxon>Trypanosomatidae</taxon>
        <taxon>Strigomonadinae</taxon>
        <taxon>Strigomonas</taxon>
    </lineage>
</organism>
<gene>
    <name evidence="1" type="ORF">STCU_11181</name>
</gene>